<organism evidence="1 2">
    <name type="scientific">Marivirga sericea</name>
    <dbReference type="NCBI Taxonomy" id="1028"/>
    <lineage>
        <taxon>Bacteria</taxon>
        <taxon>Pseudomonadati</taxon>
        <taxon>Bacteroidota</taxon>
        <taxon>Cytophagia</taxon>
        <taxon>Cytophagales</taxon>
        <taxon>Marivirgaceae</taxon>
        <taxon>Marivirga</taxon>
    </lineage>
</organism>
<evidence type="ECO:0000313" key="1">
    <source>
        <dbReference type="EMBL" id="SMG37534.1"/>
    </source>
</evidence>
<proteinExistence type="predicted"/>
<dbReference type="OrthoDB" id="9889678at2"/>
<dbReference type="Proteomes" id="UP000193804">
    <property type="component" value="Unassembled WGS sequence"/>
</dbReference>
<dbReference type="STRING" id="1028.SAMN05661096_02462"/>
<name>A0A1X7K8U7_9BACT</name>
<dbReference type="AlphaFoldDB" id="A0A1X7K8U7"/>
<keyword evidence="2" id="KW-1185">Reference proteome</keyword>
<gene>
    <name evidence="1" type="ORF">SAMN05661096_02462</name>
</gene>
<protein>
    <submittedName>
        <fullName evidence="1">Uncharacterized protein</fullName>
    </submittedName>
</protein>
<dbReference type="RefSeq" id="WP_085517598.1">
    <property type="nucleotide sequence ID" value="NZ_FXAW01000005.1"/>
</dbReference>
<reference evidence="2" key="1">
    <citation type="submission" date="2017-04" db="EMBL/GenBank/DDBJ databases">
        <authorList>
            <person name="Varghese N."/>
            <person name="Submissions S."/>
        </authorList>
    </citation>
    <scope>NUCLEOTIDE SEQUENCE [LARGE SCALE GENOMIC DNA]</scope>
    <source>
        <strain evidence="2">DSM 4125</strain>
    </source>
</reference>
<accession>A0A1X7K8U7</accession>
<sequence length="134" mass="14996">MRRVLGIFLITISVNILLLHSFVPHHHSENGFNLDEILKNEPVNSAIDLLKVGFHINLGANHLDNYQNNNSALAKHASQRSLSSNDILFFITAVSDFDFSQAGNDILTQVQFDDEVIQTLFNSSFSYRGPPSLI</sequence>
<dbReference type="EMBL" id="FXAW01000005">
    <property type="protein sequence ID" value="SMG37534.1"/>
    <property type="molecule type" value="Genomic_DNA"/>
</dbReference>
<evidence type="ECO:0000313" key="2">
    <source>
        <dbReference type="Proteomes" id="UP000193804"/>
    </source>
</evidence>